<evidence type="ECO:0000313" key="10">
    <source>
        <dbReference type="Proteomes" id="UP000016931"/>
    </source>
</evidence>
<dbReference type="InterPro" id="IPR013149">
    <property type="entry name" value="ADH-like_C"/>
</dbReference>
<dbReference type="PANTHER" id="PTHR43350:SF18">
    <property type="entry name" value="ENOYL REDUCTASE (ER) DOMAIN-CONTAINING PROTEIN"/>
    <property type="match status" value="1"/>
</dbReference>
<evidence type="ECO:0000256" key="5">
    <source>
        <dbReference type="ARBA" id="ARBA00023002"/>
    </source>
</evidence>
<protein>
    <submittedName>
        <fullName evidence="9">GroES-like protein</fullName>
    </submittedName>
</protein>
<reference evidence="9 10" key="1">
    <citation type="journal article" date="2012" name="PLoS Pathog.">
        <title>Diverse lifestyles and strategies of plant pathogenesis encoded in the genomes of eighteen Dothideomycetes fungi.</title>
        <authorList>
            <person name="Ohm R.A."/>
            <person name="Feau N."/>
            <person name="Henrissat B."/>
            <person name="Schoch C.L."/>
            <person name="Horwitz B.A."/>
            <person name="Barry K.W."/>
            <person name="Condon B.J."/>
            <person name="Copeland A.C."/>
            <person name="Dhillon B."/>
            <person name="Glaser F."/>
            <person name="Hesse C.N."/>
            <person name="Kosti I."/>
            <person name="LaButti K."/>
            <person name="Lindquist E.A."/>
            <person name="Lucas S."/>
            <person name="Salamov A.A."/>
            <person name="Bradshaw R.E."/>
            <person name="Ciuffetti L."/>
            <person name="Hamelin R.C."/>
            <person name="Kema G.H.J."/>
            <person name="Lawrence C."/>
            <person name="Scott J.A."/>
            <person name="Spatafora J.W."/>
            <person name="Turgeon B.G."/>
            <person name="de Wit P.J.G.M."/>
            <person name="Zhong S."/>
            <person name="Goodwin S.B."/>
            <person name="Grigoriev I.V."/>
        </authorList>
    </citation>
    <scope>NUCLEOTIDE SEQUENCE [LARGE SCALE GENOMIC DNA]</scope>
    <source>
        <strain evidence="9 10">SO2202</strain>
    </source>
</reference>
<gene>
    <name evidence="9" type="ORF">SEPMUDRAFT_151213</name>
</gene>
<evidence type="ECO:0000259" key="7">
    <source>
        <dbReference type="Pfam" id="PF00107"/>
    </source>
</evidence>
<dbReference type="GO" id="GO:0008270">
    <property type="term" value="F:zinc ion binding"/>
    <property type="evidence" value="ECO:0007669"/>
    <property type="project" value="InterPro"/>
</dbReference>
<dbReference type="InterPro" id="IPR011032">
    <property type="entry name" value="GroES-like_sf"/>
</dbReference>
<dbReference type="SUPFAM" id="SSF50129">
    <property type="entry name" value="GroES-like"/>
    <property type="match status" value="1"/>
</dbReference>
<dbReference type="InterPro" id="IPR013154">
    <property type="entry name" value="ADH-like_N"/>
</dbReference>
<dbReference type="RefSeq" id="XP_016758338.1">
    <property type="nucleotide sequence ID" value="XM_016906675.1"/>
</dbReference>
<dbReference type="Gene3D" id="3.40.50.720">
    <property type="entry name" value="NAD(P)-binding Rossmann-like Domain"/>
    <property type="match status" value="1"/>
</dbReference>
<dbReference type="InterPro" id="IPR036291">
    <property type="entry name" value="NAD(P)-bd_dom_sf"/>
</dbReference>
<comment type="cofactor">
    <cofactor evidence="1 6">
        <name>Zn(2+)</name>
        <dbReference type="ChEBI" id="CHEBI:29105"/>
    </cofactor>
</comment>
<evidence type="ECO:0000259" key="8">
    <source>
        <dbReference type="Pfam" id="PF08240"/>
    </source>
</evidence>
<dbReference type="PANTHER" id="PTHR43350">
    <property type="entry name" value="NAD-DEPENDENT ALCOHOL DEHYDROGENASE"/>
    <property type="match status" value="1"/>
</dbReference>
<name>M3CCS8_SPHMS</name>
<evidence type="ECO:0000256" key="4">
    <source>
        <dbReference type="ARBA" id="ARBA00022833"/>
    </source>
</evidence>
<dbReference type="GeneID" id="27903812"/>
<dbReference type="OMA" id="ACLDCHY"/>
<evidence type="ECO:0000256" key="3">
    <source>
        <dbReference type="ARBA" id="ARBA00022723"/>
    </source>
</evidence>
<keyword evidence="10" id="KW-1185">Reference proteome</keyword>
<dbReference type="STRING" id="692275.M3CCS8"/>
<dbReference type="SUPFAM" id="SSF51735">
    <property type="entry name" value="NAD(P)-binding Rossmann-fold domains"/>
    <property type="match status" value="1"/>
</dbReference>
<feature type="domain" description="Alcohol dehydrogenase-like C-terminal" evidence="7">
    <location>
        <begin position="209"/>
        <end position="345"/>
    </location>
</feature>
<dbReference type="AlphaFoldDB" id="M3CCS8"/>
<accession>M3CCS8</accession>
<evidence type="ECO:0000256" key="1">
    <source>
        <dbReference type="ARBA" id="ARBA00001947"/>
    </source>
</evidence>
<comment type="similarity">
    <text evidence="2 6">Belongs to the zinc-containing alcohol dehydrogenase family.</text>
</comment>
<dbReference type="OrthoDB" id="1560166at2759"/>
<keyword evidence="5" id="KW-0560">Oxidoreductase</keyword>
<evidence type="ECO:0000313" key="9">
    <source>
        <dbReference type="EMBL" id="EMF10217.1"/>
    </source>
</evidence>
<dbReference type="HOGENOM" id="CLU_026673_14_1_1"/>
<proteinExistence type="inferred from homology"/>
<dbReference type="Pfam" id="PF08240">
    <property type="entry name" value="ADH_N"/>
    <property type="match status" value="1"/>
</dbReference>
<keyword evidence="4 6" id="KW-0862">Zinc</keyword>
<dbReference type="Proteomes" id="UP000016931">
    <property type="component" value="Unassembled WGS sequence"/>
</dbReference>
<evidence type="ECO:0000256" key="6">
    <source>
        <dbReference type="RuleBase" id="RU361277"/>
    </source>
</evidence>
<sequence>MSSQKYTIPAKGIVAYDQHSWKLENLLTREPLEDEFLVEMIATGVCHTDISGYGGIYPRVLGHEGAGRILKLGSRAQEAKWKVGDLVILSAAACLECLYCTTGHPAYCVQHAALTLAANEPNFILAEGAAAAADKGKVIGGGYFGQSSFASPTPVKVSAAANVTKLIKDAEELKLYAPLGCGIMTGAGAITHVGKCGPDDVVAVIGLGGVGLAGICAAVNNKVGTIIAVDINPGRVELAAELGATKGLLSTKEALGDKTLSQAIKDMSPQGLGATAVLDTTPSVAILSECLGAIRKNGMVLQVGVKPVDAKLEVDCLQHMVNGRRLVGVIEGDRDPAEALPELVQWSKDGILPVGKMFKEFPLQEFEEAKKKMEEGSVIKSVLIW</sequence>
<dbReference type="PROSITE" id="PS00059">
    <property type="entry name" value="ADH_ZINC"/>
    <property type="match status" value="1"/>
</dbReference>
<organism evidence="9 10">
    <name type="scientific">Sphaerulina musiva (strain SO2202)</name>
    <name type="common">Poplar stem canker fungus</name>
    <name type="synonym">Septoria musiva</name>
    <dbReference type="NCBI Taxonomy" id="692275"/>
    <lineage>
        <taxon>Eukaryota</taxon>
        <taxon>Fungi</taxon>
        <taxon>Dikarya</taxon>
        <taxon>Ascomycota</taxon>
        <taxon>Pezizomycotina</taxon>
        <taxon>Dothideomycetes</taxon>
        <taxon>Dothideomycetidae</taxon>
        <taxon>Mycosphaerellales</taxon>
        <taxon>Mycosphaerellaceae</taxon>
        <taxon>Sphaerulina</taxon>
    </lineage>
</organism>
<evidence type="ECO:0000256" key="2">
    <source>
        <dbReference type="ARBA" id="ARBA00008072"/>
    </source>
</evidence>
<dbReference type="Gene3D" id="3.90.180.10">
    <property type="entry name" value="Medium-chain alcohol dehydrogenases, catalytic domain"/>
    <property type="match status" value="1"/>
</dbReference>
<dbReference type="InterPro" id="IPR002328">
    <property type="entry name" value="ADH_Zn_CS"/>
</dbReference>
<dbReference type="eggNOG" id="KOG0022">
    <property type="taxonomic scope" value="Eukaryota"/>
</dbReference>
<feature type="domain" description="Alcohol dehydrogenase-like N-terminal" evidence="8">
    <location>
        <begin position="33"/>
        <end position="114"/>
    </location>
</feature>
<dbReference type="Pfam" id="PF00107">
    <property type="entry name" value="ADH_zinc_N"/>
    <property type="match status" value="1"/>
</dbReference>
<dbReference type="GO" id="GO:0016491">
    <property type="term" value="F:oxidoreductase activity"/>
    <property type="evidence" value="ECO:0007669"/>
    <property type="project" value="UniProtKB-KW"/>
</dbReference>
<keyword evidence="3 6" id="KW-0479">Metal-binding</keyword>
<dbReference type="EMBL" id="KB456268">
    <property type="protein sequence ID" value="EMF10217.1"/>
    <property type="molecule type" value="Genomic_DNA"/>
</dbReference>